<organism evidence="2 3">
    <name type="scientific">Sulfitobacter undariae</name>
    <dbReference type="NCBI Taxonomy" id="1563671"/>
    <lineage>
        <taxon>Bacteria</taxon>
        <taxon>Pseudomonadati</taxon>
        <taxon>Pseudomonadota</taxon>
        <taxon>Alphaproteobacteria</taxon>
        <taxon>Rhodobacterales</taxon>
        <taxon>Roseobacteraceae</taxon>
        <taxon>Sulfitobacter</taxon>
    </lineage>
</organism>
<dbReference type="GO" id="GO:0016757">
    <property type="term" value="F:glycosyltransferase activity"/>
    <property type="evidence" value="ECO:0007669"/>
    <property type="project" value="InterPro"/>
</dbReference>
<comment type="caution">
    <text evidence="2">The sequence shown here is derived from an EMBL/GenBank/DDBJ whole genome shotgun (WGS) entry which is preliminary data.</text>
</comment>
<dbReference type="InterPro" id="IPR050194">
    <property type="entry name" value="Glycosyltransferase_grp1"/>
</dbReference>
<accession>A0A7W6H1J0</accession>
<name>A0A7W6H1J0_9RHOB</name>
<dbReference type="RefSeq" id="WP_184567005.1">
    <property type="nucleotide sequence ID" value="NZ_JACIEI010000012.1"/>
</dbReference>
<sequence length="336" mass="36263">MARALILALEHAGHSPIIASTLRSRDGKGNAQRQQEIITQAKAALPDLITRGRAEGWRAWVTYHTYYKAPDLIGGPVAQALGIPYLQIEATRAAKRLTGPWAQFAKAAEQACDMADVMFYLTARDAQALRENALPTQELIHLPPFLTRDTLPDTPFSPNGPILSVGMMREGDKLASYQIIAETLKQMPTDAWRLEIAGDGPARAKVAALMAPFGDKVTFLGELKDADLSAAYARAALLFWPGVNEAFGYVYLEAQAAGLPVVAQNRPGVCEVLAPGQYPSESDGPSALASRVSELLNDTDLRRVEGRAARAYIAKHHMLLAAVAVLKDGLSRVGVL</sequence>
<dbReference type="PANTHER" id="PTHR45947">
    <property type="entry name" value="SULFOQUINOVOSYL TRANSFERASE SQD2"/>
    <property type="match status" value="1"/>
</dbReference>
<feature type="domain" description="Glycosyl transferase family 1" evidence="1">
    <location>
        <begin position="184"/>
        <end position="310"/>
    </location>
</feature>
<dbReference type="AlphaFoldDB" id="A0A7W6H1J0"/>
<dbReference type="CDD" id="cd03801">
    <property type="entry name" value="GT4_PimA-like"/>
    <property type="match status" value="1"/>
</dbReference>
<evidence type="ECO:0000313" key="3">
    <source>
        <dbReference type="Proteomes" id="UP000530268"/>
    </source>
</evidence>
<dbReference type="EMBL" id="JACIEI010000012">
    <property type="protein sequence ID" value="MBB3995252.1"/>
    <property type="molecule type" value="Genomic_DNA"/>
</dbReference>
<keyword evidence="3" id="KW-1185">Reference proteome</keyword>
<evidence type="ECO:0000259" key="1">
    <source>
        <dbReference type="Pfam" id="PF00534"/>
    </source>
</evidence>
<dbReference type="Proteomes" id="UP000530268">
    <property type="component" value="Unassembled WGS sequence"/>
</dbReference>
<reference evidence="2 3" key="1">
    <citation type="submission" date="2020-08" db="EMBL/GenBank/DDBJ databases">
        <title>Genomic Encyclopedia of Type Strains, Phase IV (KMG-IV): sequencing the most valuable type-strain genomes for metagenomic binning, comparative biology and taxonomic classification.</title>
        <authorList>
            <person name="Goeker M."/>
        </authorList>
    </citation>
    <scope>NUCLEOTIDE SEQUENCE [LARGE SCALE GENOMIC DNA]</scope>
    <source>
        <strain evidence="2 3">DSM 102234</strain>
    </source>
</reference>
<evidence type="ECO:0000313" key="2">
    <source>
        <dbReference type="EMBL" id="MBB3995252.1"/>
    </source>
</evidence>
<keyword evidence="2" id="KW-0808">Transferase</keyword>
<gene>
    <name evidence="2" type="ORF">GGR95_002904</name>
</gene>
<dbReference type="Gene3D" id="3.40.50.2000">
    <property type="entry name" value="Glycogen Phosphorylase B"/>
    <property type="match status" value="2"/>
</dbReference>
<dbReference type="InterPro" id="IPR001296">
    <property type="entry name" value="Glyco_trans_1"/>
</dbReference>
<dbReference type="PANTHER" id="PTHR45947:SF3">
    <property type="entry name" value="SULFOQUINOVOSYL TRANSFERASE SQD2"/>
    <property type="match status" value="1"/>
</dbReference>
<protein>
    <submittedName>
        <fullName evidence="2">Glycosyltransferase involved in cell wall biosynthesis</fullName>
    </submittedName>
</protein>
<proteinExistence type="predicted"/>
<dbReference type="SUPFAM" id="SSF53756">
    <property type="entry name" value="UDP-Glycosyltransferase/glycogen phosphorylase"/>
    <property type="match status" value="1"/>
</dbReference>
<dbReference type="Pfam" id="PF00534">
    <property type="entry name" value="Glycos_transf_1"/>
    <property type="match status" value="1"/>
</dbReference>